<evidence type="ECO:0000256" key="1">
    <source>
        <dbReference type="SAM" id="MobiDB-lite"/>
    </source>
</evidence>
<keyword evidence="3" id="KW-1185">Reference proteome</keyword>
<accession>A0ABN9UCI1</accession>
<protein>
    <submittedName>
        <fullName evidence="2">Uncharacterized protein</fullName>
    </submittedName>
</protein>
<evidence type="ECO:0000313" key="2">
    <source>
        <dbReference type="EMBL" id="CAK0857112.1"/>
    </source>
</evidence>
<feature type="non-terminal residue" evidence="2">
    <location>
        <position position="1"/>
    </location>
</feature>
<reference evidence="2" key="1">
    <citation type="submission" date="2023-10" db="EMBL/GenBank/DDBJ databases">
        <authorList>
            <person name="Chen Y."/>
            <person name="Shah S."/>
            <person name="Dougan E. K."/>
            <person name="Thang M."/>
            <person name="Chan C."/>
        </authorList>
    </citation>
    <scope>NUCLEOTIDE SEQUENCE [LARGE SCALE GENOMIC DNA]</scope>
</reference>
<evidence type="ECO:0000313" key="3">
    <source>
        <dbReference type="Proteomes" id="UP001189429"/>
    </source>
</evidence>
<dbReference type="Proteomes" id="UP001189429">
    <property type="component" value="Unassembled WGS sequence"/>
</dbReference>
<comment type="caution">
    <text evidence="2">The sequence shown here is derived from an EMBL/GenBank/DDBJ whole genome shotgun (WGS) entry which is preliminary data.</text>
</comment>
<gene>
    <name evidence="2" type="ORF">PCOR1329_LOCUS47312</name>
</gene>
<dbReference type="EMBL" id="CAUYUJ010015700">
    <property type="protein sequence ID" value="CAK0857112.1"/>
    <property type="molecule type" value="Genomic_DNA"/>
</dbReference>
<proteinExistence type="predicted"/>
<feature type="region of interest" description="Disordered" evidence="1">
    <location>
        <begin position="1"/>
        <end position="62"/>
    </location>
</feature>
<feature type="compositionally biased region" description="Basic and acidic residues" evidence="1">
    <location>
        <begin position="21"/>
        <end position="33"/>
    </location>
</feature>
<name>A0ABN9UCI1_9DINO</name>
<organism evidence="2 3">
    <name type="scientific">Prorocentrum cordatum</name>
    <dbReference type="NCBI Taxonomy" id="2364126"/>
    <lineage>
        <taxon>Eukaryota</taxon>
        <taxon>Sar</taxon>
        <taxon>Alveolata</taxon>
        <taxon>Dinophyceae</taxon>
        <taxon>Prorocentrales</taxon>
        <taxon>Prorocentraceae</taxon>
        <taxon>Prorocentrum</taxon>
    </lineage>
</organism>
<sequence length="62" mass="7149">EEEEEEEEEDGEEEEEEEEEEGRRRKTGGEGDRCFFGCASPLHARRVRPGQDRPARLRGATT</sequence>
<feature type="compositionally biased region" description="Acidic residues" evidence="1">
    <location>
        <begin position="1"/>
        <end position="20"/>
    </location>
</feature>